<evidence type="ECO:0000256" key="1">
    <source>
        <dbReference type="SAM" id="MobiDB-lite"/>
    </source>
</evidence>
<name>A0AAP4F539_9CORY</name>
<comment type="caution">
    <text evidence="3">The sequence shown here is derived from an EMBL/GenBank/DDBJ whole genome shotgun (WGS) entry which is preliminary data.</text>
</comment>
<feature type="signal peptide" evidence="2">
    <location>
        <begin position="1"/>
        <end position="26"/>
    </location>
</feature>
<evidence type="ECO:0000313" key="3">
    <source>
        <dbReference type="EMBL" id="MDK4307151.1"/>
    </source>
</evidence>
<sequence>MRANSRAGRIVLSALTASSIMLGAGAAATAAPAETPDAVAPQSAQPASVPDVNHGCKVPETLDQRKSNVQLDVTYSPEPIDPTQETKFQFKGKGYDANTEPASRHGVYLIIIDNAKWKLNKCLGISGQGDGLVERWITRAEMKDGEWEKEIVVPPETFQPGKTYTVGVAAAHGPVLTERYFDRGINIKIPDAPKIDKIAAPTNLKAEVDARNNVKLNWEFEHNLPNMRWRTTLQCITSCDRIFKKTRQYDVNSGVAREYTFADSDPGVYIAEVEANRQSGGQWQPLGKTVSEPFAVGAGISVPEYVTNAEAAKAKLAELEATAAETQQKSAELAAQVESQAELIAKLQSEYVKAKESGEAQESKVAEVTAELEKEQAAKQELEQKLADAEQAKQAAQTELAATKQEVEKVSQKLAEVEKSVAEANKKTQTGSSTGDAGVQTSSAQQNDSGSSNGEGSFFDTVAKYFENGGFFGALGGTVFKILQHIFGSLRSLLQF</sequence>
<dbReference type="Proteomes" id="UP001224412">
    <property type="component" value="Unassembled WGS sequence"/>
</dbReference>
<proteinExistence type="predicted"/>
<reference evidence="3" key="1">
    <citation type="submission" date="2023-05" db="EMBL/GenBank/DDBJ databases">
        <title>Metabolic capabilities are highly conserved among human nasal-associated Corynebacterium species in pangenomic analyses.</title>
        <authorList>
            <person name="Tran T.H."/>
            <person name="Roberts A.Q."/>
            <person name="Escapa I.F."/>
            <person name="Gao W."/>
            <person name="Conlan S."/>
            <person name="Kong H."/>
            <person name="Segre J.A."/>
            <person name="Kelly M.S."/>
            <person name="Lemon K.P."/>
        </authorList>
    </citation>
    <scope>NUCLEOTIDE SEQUENCE</scope>
    <source>
        <strain evidence="3">KPL2773</strain>
    </source>
</reference>
<dbReference type="AlphaFoldDB" id="A0AAP4F539"/>
<evidence type="ECO:0000256" key="2">
    <source>
        <dbReference type="SAM" id="SignalP"/>
    </source>
</evidence>
<protein>
    <submittedName>
        <fullName evidence="3">Uncharacterized protein</fullName>
    </submittedName>
</protein>
<feature type="region of interest" description="Disordered" evidence="1">
    <location>
        <begin position="35"/>
        <end position="57"/>
    </location>
</feature>
<gene>
    <name evidence="3" type="ORF">QPX42_06290</name>
</gene>
<organism evidence="3 4">
    <name type="scientific">Corynebacterium pseudodiphtheriticum</name>
    <dbReference type="NCBI Taxonomy" id="37637"/>
    <lineage>
        <taxon>Bacteria</taxon>
        <taxon>Bacillati</taxon>
        <taxon>Actinomycetota</taxon>
        <taxon>Actinomycetes</taxon>
        <taxon>Mycobacteriales</taxon>
        <taxon>Corynebacteriaceae</taxon>
        <taxon>Corynebacterium</taxon>
    </lineage>
</organism>
<dbReference type="EMBL" id="JASNVH010000008">
    <property type="protein sequence ID" value="MDK4307151.1"/>
    <property type="molecule type" value="Genomic_DNA"/>
</dbReference>
<feature type="chain" id="PRO_5043054024" evidence="2">
    <location>
        <begin position="27"/>
        <end position="496"/>
    </location>
</feature>
<keyword evidence="2" id="KW-0732">Signal</keyword>
<evidence type="ECO:0000313" key="4">
    <source>
        <dbReference type="Proteomes" id="UP001224412"/>
    </source>
</evidence>
<accession>A0AAP4F539</accession>
<feature type="compositionally biased region" description="Polar residues" evidence="1">
    <location>
        <begin position="427"/>
        <end position="453"/>
    </location>
</feature>
<feature type="region of interest" description="Disordered" evidence="1">
    <location>
        <begin position="422"/>
        <end position="453"/>
    </location>
</feature>
<dbReference type="RefSeq" id="WP_284589195.1">
    <property type="nucleotide sequence ID" value="NZ_JASNUC010000013.1"/>
</dbReference>